<dbReference type="Proteomes" id="UP000054988">
    <property type="component" value="Unassembled WGS sequence"/>
</dbReference>
<protein>
    <submittedName>
        <fullName evidence="1">Uncharacterized protein</fullName>
    </submittedName>
</protein>
<gene>
    <name evidence="1" type="ORF">WG66_14170</name>
</gene>
<dbReference type="EMBL" id="LATX01002182">
    <property type="protein sequence ID" value="KTB33277.1"/>
    <property type="molecule type" value="Genomic_DNA"/>
</dbReference>
<name>A0A0W0FAD3_MONRR</name>
<comment type="caution">
    <text evidence="1">The sequence shown here is derived from an EMBL/GenBank/DDBJ whole genome shotgun (WGS) entry which is preliminary data.</text>
</comment>
<accession>A0A0W0FAD3</accession>
<evidence type="ECO:0000313" key="1">
    <source>
        <dbReference type="EMBL" id="KTB33277.1"/>
    </source>
</evidence>
<evidence type="ECO:0000313" key="2">
    <source>
        <dbReference type="Proteomes" id="UP000054988"/>
    </source>
</evidence>
<proteinExistence type="predicted"/>
<reference evidence="1 2" key="1">
    <citation type="submission" date="2015-12" db="EMBL/GenBank/DDBJ databases">
        <title>Draft genome sequence of Moniliophthora roreri, the causal agent of frosty pod rot of cacao.</title>
        <authorList>
            <person name="Aime M.C."/>
            <person name="Diaz-Valderrama J.R."/>
            <person name="Kijpornyongpan T."/>
            <person name="Phillips-Mora W."/>
        </authorList>
    </citation>
    <scope>NUCLEOTIDE SEQUENCE [LARGE SCALE GENOMIC DNA]</scope>
    <source>
        <strain evidence="1 2">MCA 2952</strain>
    </source>
</reference>
<organism evidence="1 2">
    <name type="scientific">Moniliophthora roreri</name>
    <name type="common">Frosty pod rot fungus</name>
    <name type="synonym">Monilia roreri</name>
    <dbReference type="NCBI Taxonomy" id="221103"/>
    <lineage>
        <taxon>Eukaryota</taxon>
        <taxon>Fungi</taxon>
        <taxon>Dikarya</taxon>
        <taxon>Basidiomycota</taxon>
        <taxon>Agaricomycotina</taxon>
        <taxon>Agaricomycetes</taxon>
        <taxon>Agaricomycetidae</taxon>
        <taxon>Agaricales</taxon>
        <taxon>Marasmiineae</taxon>
        <taxon>Marasmiaceae</taxon>
        <taxon>Moniliophthora</taxon>
    </lineage>
</organism>
<sequence length="15" mass="1589">MNATFYIGGNLVFAA</sequence>